<protein>
    <recommendedName>
        <fullName evidence="2">Glycosyl hydrolase-like 10 domain-containing protein</fullName>
    </recommendedName>
</protein>
<accession>A0A382F4U1</accession>
<name>A0A382F4U1_9ZZZZ</name>
<sequence length="252" mass="29209">MKKNKLFYFNDARHYFLFVYEPPISMENAWAPVDEVADTGVDTFVYGIARGDGLFYPSKVGKRFGVDMDKFSNPMYWRVWNNMQSLIDRGLDPLQVIIERAHEKNMDFYASFRMGTYEALANIENDEVSRFISADPTNGGDGLADPLVREKQLLLFQELVANYDIDGLELDFACHPGGAPPYLNEENVDQFTPTITDYVRNIRDIIKSSGREIVLGARIYPFEKTNLKFGLDIRRWIDNQVVDYFVPMMYHY</sequence>
<dbReference type="EMBL" id="UINC01048002">
    <property type="protein sequence ID" value="SVB57990.1"/>
    <property type="molecule type" value="Genomic_DNA"/>
</dbReference>
<evidence type="ECO:0000256" key="1">
    <source>
        <dbReference type="ARBA" id="ARBA00022729"/>
    </source>
</evidence>
<dbReference type="PANTHER" id="PTHR43405:SF1">
    <property type="entry name" value="GLYCOSYL HYDROLASE DIGH"/>
    <property type="match status" value="1"/>
</dbReference>
<feature type="non-terminal residue" evidence="3">
    <location>
        <position position="252"/>
    </location>
</feature>
<organism evidence="3">
    <name type="scientific">marine metagenome</name>
    <dbReference type="NCBI Taxonomy" id="408172"/>
    <lineage>
        <taxon>unclassified sequences</taxon>
        <taxon>metagenomes</taxon>
        <taxon>ecological metagenomes</taxon>
    </lineage>
</organism>
<gene>
    <name evidence="3" type="ORF">METZ01_LOCUS210844</name>
</gene>
<dbReference type="SUPFAM" id="SSF51445">
    <property type="entry name" value="(Trans)glycosidases"/>
    <property type="match status" value="1"/>
</dbReference>
<proteinExistence type="predicted"/>
<reference evidence="3" key="1">
    <citation type="submission" date="2018-05" db="EMBL/GenBank/DDBJ databases">
        <authorList>
            <person name="Lanie J.A."/>
            <person name="Ng W.-L."/>
            <person name="Kazmierczak K.M."/>
            <person name="Andrzejewski T.M."/>
            <person name="Davidsen T.M."/>
            <person name="Wayne K.J."/>
            <person name="Tettelin H."/>
            <person name="Glass J.I."/>
            <person name="Rusch D."/>
            <person name="Podicherti R."/>
            <person name="Tsui H.-C.T."/>
            <person name="Winkler M.E."/>
        </authorList>
    </citation>
    <scope>NUCLEOTIDE SEQUENCE</scope>
</reference>
<dbReference type="PANTHER" id="PTHR43405">
    <property type="entry name" value="GLYCOSYL HYDROLASE DIGH"/>
    <property type="match status" value="1"/>
</dbReference>
<dbReference type="InterPro" id="IPR003790">
    <property type="entry name" value="GHL10"/>
</dbReference>
<dbReference type="Gene3D" id="3.20.20.80">
    <property type="entry name" value="Glycosidases"/>
    <property type="match status" value="2"/>
</dbReference>
<keyword evidence="1" id="KW-0732">Signal</keyword>
<evidence type="ECO:0000259" key="2">
    <source>
        <dbReference type="Pfam" id="PF02638"/>
    </source>
</evidence>
<dbReference type="Pfam" id="PF02638">
    <property type="entry name" value="GHL10"/>
    <property type="match status" value="1"/>
</dbReference>
<dbReference type="AlphaFoldDB" id="A0A382F4U1"/>
<feature type="domain" description="Glycosyl hydrolase-like 10" evidence="2">
    <location>
        <begin position="77"/>
        <end position="251"/>
    </location>
</feature>
<dbReference type="InterPro" id="IPR017853">
    <property type="entry name" value="GH"/>
</dbReference>
<dbReference type="InterPro" id="IPR052177">
    <property type="entry name" value="Divisome_Glycosyl_Hydrolase"/>
</dbReference>
<evidence type="ECO:0000313" key="3">
    <source>
        <dbReference type="EMBL" id="SVB57990.1"/>
    </source>
</evidence>